<dbReference type="Pfam" id="PF08547">
    <property type="entry name" value="CIA30"/>
    <property type="match status" value="1"/>
</dbReference>
<reference evidence="3" key="1">
    <citation type="journal article" date="2020" name="Stud. Mycol.">
        <title>101 Dothideomycetes genomes: a test case for predicting lifestyles and emergence of pathogens.</title>
        <authorList>
            <person name="Haridas S."/>
            <person name="Albert R."/>
            <person name="Binder M."/>
            <person name="Bloem J."/>
            <person name="Labutti K."/>
            <person name="Salamov A."/>
            <person name="Andreopoulos B."/>
            <person name="Baker S."/>
            <person name="Barry K."/>
            <person name="Bills G."/>
            <person name="Bluhm B."/>
            <person name="Cannon C."/>
            <person name="Castanera R."/>
            <person name="Culley D."/>
            <person name="Daum C."/>
            <person name="Ezra D."/>
            <person name="Gonzalez J."/>
            <person name="Henrissat B."/>
            <person name="Kuo A."/>
            <person name="Liang C."/>
            <person name="Lipzen A."/>
            <person name="Lutzoni F."/>
            <person name="Magnuson J."/>
            <person name="Mondo S."/>
            <person name="Nolan M."/>
            <person name="Ohm R."/>
            <person name="Pangilinan J."/>
            <person name="Park H.-J."/>
            <person name="Ramirez L."/>
            <person name="Alfaro M."/>
            <person name="Sun H."/>
            <person name="Tritt A."/>
            <person name="Yoshinaga Y."/>
            <person name="Zwiers L.-H."/>
            <person name="Turgeon B."/>
            <person name="Goodwin S."/>
            <person name="Spatafora J."/>
            <person name="Crous P."/>
            <person name="Grigoriev I."/>
        </authorList>
    </citation>
    <scope>NUCLEOTIDE SEQUENCE</scope>
    <source>
        <strain evidence="3">ATCC 36951</strain>
    </source>
</reference>
<dbReference type="InterPro" id="IPR039131">
    <property type="entry name" value="NDUFAF1"/>
</dbReference>
<evidence type="ECO:0000259" key="2">
    <source>
        <dbReference type="Pfam" id="PF08547"/>
    </source>
</evidence>
<dbReference type="GO" id="GO:0051082">
    <property type="term" value="F:unfolded protein binding"/>
    <property type="evidence" value="ECO:0007669"/>
    <property type="project" value="TreeGrafter"/>
</dbReference>
<dbReference type="RefSeq" id="XP_033674177.1">
    <property type="nucleotide sequence ID" value="XM_033803965.1"/>
</dbReference>
<accession>A0A6A6D4F0</accession>
<feature type="domain" description="NADH:ubiquinone oxidoreductase intermediate-associated protein 30" evidence="2">
    <location>
        <begin position="21"/>
        <end position="189"/>
    </location>
</feature>
<keyword evidence="4" id="KW-1185">Reference proteome</keyword>
<dbReference type="EMBL" id="ML993580">
    <property type="protein sequence ID" value="KAF2173288.1"/>
    <property type="molecule type" value="Genomic_DNA"/>
</dbReference>
<dbReference type="Proteomes" id="UP000799537">
    <property type="component" value="Unassembled WGS sequence"/>
</dbReference>
<dbReference type="GO" id="GO:0010257">
    <property type="term" value="P:NADH dehydrogenase complex assembly"/>
    <property type="evidence" value="ECO:0007669"/>
    <property type="project" value="TreeGrafter"/>
</dbReference>
<dbReference type="InterPro" id="IPR013857">
    <property type="entry name" value="NADH-UbQ_OxRdtase-assoc_prot30"/>
</dbReference>
<comment type="similarity">
    <text evidence="1">Belongs to the CIA30 family.</text>
</comment>
<dbReference type="SUPFAM" id="SSF49785">
    <property type="entry name" value="Galactose-binding domain-like"/>
    <property type="match status" value="1"/>
</dbReference>
<dbReference type="GeneID" id="54557237"/>
<protein>
    <recommendedName>
        <fullName evidence="2">NADH:ubiquinone oxidoreductase intermediate-associated protein 30 domain-containing protein</fullName>
    </recommendedName>
</protein>
<dbReference type="PANTHER" id="PTHR13194">
    <property type="entry name" value="COMPLEX I INTERMEDIATE-ASSOCIATED PROTEIN 30"/>
    <property type="match status" value="1"/>
</dbReference>
<dbReference type="PANTHER" id="PTHR13194:SF19">
    <property type="entry name" value="NAD(P)-BINDING ROSSMANN-FOLD SUPERFAMILY PROTEIN"/>
    <property type="match status" value="1"/>
</dbReference>
<dbReference type="AlphaFoldDB" id="A0A6A6D4F0"/>
<dbReference type="OrthoDB" id="426386at2759"/>
<dbReference type="InterPro" id="IPR008979">
    <property type="entry name" value="Galactose-bd-like_sf"/>
</dbReference>
<evidence type="ECO:0000313" key="3">
    <source>
        <dbReference type="EMBL" id="KAF2173288.1"/>
    </source>
</evidence>
<sequence length="325" mass="36122">MAATDHRKRYTLFGGDVGWNAHDWTASDDRVRGGKSQSYLDTSSSDKIGRFHGTLDIKTLGGAGFASQRTTGDDREWDLSDYAGIQICIAKGDKKRYTFNLKDELLPIDPDTGREQSTVSYEVDFELPPQAEPGHAYDRNVFLPWSAFNATYRGKPKKDAKKIDLKKIKRVSIMMRSFFGTQEGDFSLSMRSIAALPEVPSGDRAAEVIDLDVLEKGMVETNSNARSQPYHSGPERELTHTQGRNRIAYLVVGAMALFTLYYIEDKRANQQQHVGGDGGGVSVLLLLSKTQALCASESRPATSFAEQDLHTEFLEEGFQTNAVYD</sequence>
<organism evidence="3 4">
    <name type="scientific">Zasmidium cellare ATCC 36951</name>
    <dbReference type="NCBI Taxonomy" id="1080233"/>
    <lineage>
        <taxon>Eukaryota</taxon>
        <taxon>Fungi</taxon>
        <taxon>Dikarya</taxon>
        <taxon>Ascomycota</taxon>
        <taxon>Pezizomycotina</taxon>
        <taxon>Dothideomycetes</taxon>
        <taxon>Dothideomycetidae</taxon>
        <taxon>Mycosphaerellales</taxon>
        <taxon>Mycosphaerellaceae</taxon>
        <taxon>Zasmidium</taxon>
    </lineage>
</organism>
<gene>
    <name evidence="3" type="ORF">M409DRAFT_17231</name>
</gene>
<name>A0A6A6D4F0_ZASCE</name>
<evidence type="ECO:0000313" key="4">
    <source>
        <dbReference type="Proteomes" id="UP000799537"/>
    </source>
</evidence>
<evidence type="ECO:0000256" key="1">
    <source>
        <dbReference type="ARBA" id="ARBA00007884"/>
    </source>
</evidence>
<proteinExistence type="inferred from homology"/>